<dbReference type="Proteomes" id="UP001161247">
    <property type="component" value="Chromosome 1"/>
</dbReference>
<feature type="domain" description="Pectinesterase inhibitor" evidence="3">
    <location>
        <begin position="35"/>
        <end position="194"/>
    </location>
</feature>
<sequence>MARIAVSLLALFLSVTYVFAGSVPVSPSPGGISAVAESKLQAICKKTHDTNSCIQLLTPAITPTTDFDSLEWNRKVVSKALSKSIIAKNFMTKHGRGLDAKHKIAVTNCVDKMDNSVELLQQVSHEYVELYKSESSKGFLYGYHRKNVQTLMDTATADQEACYTSLGGFQEPVLKQMKDYAMSASFAIKIVSDLVLKK</sequence>
<feature type="chain" id="PRO_5043796528" evidence="2">
    <location>
        <begin position="21"/>
        <end position="198"/>
    </location>
</feature>
<dbReference type="EMBL" id="OX459118">
    <property type="protein sequence ID" value="CAI9092067.1"/>
    <property type="molecule type" value="Genomic_DNA"/>
</dbReference>
<name>A0AAV1CB57_OLDCO</name>
<reference evidence="4" key="1">
    <citation type="submission" date="2023-03" db="EMBL/GenBank/DDBJ databases">
        <authorList>
            <person name="Julca I."/>
        </authorList>
    </citation>
    <scope>NUCLEOTIDE SEQUENCE</scope>
</reference>
<keyword evidence="1 2" id="KW-0732">Signal</keyword>
<evidence type="ECO:0000256" key="2">
    <source>
        <dbReference type="SAM" id="SignalP"/>
    </source>
</evidence>
<dbReference type="NCBIfam" id="TIGR01614">
    <property type="entry name" value="PME_inhib"/>
    <property type="match status" value="1"/>
</dbReference>
<dbReference type="AlphaFoldDB" id="A0AAV1CB57"/>
<evidence type="ECO:0000256" key="1">
    <source>
        <dbReference type="ARBA" id="ARBA00022729"/>
    </source>
</evidence>
<dbReference type="GO" id="GO:0004857">
    <property type="term" value="F:enzyme inhibitor activity"/>
    <property type="evidence" value="ECO:0007669"/>
    <property type="project" value="InterPro"/>
</dbReference>
<accession>A0AAV1CB57</accession>
<gene>
    <name evidence="4" type="ORF">OLC1_LOCUS3831</name>
</gene>
<dbReference type="SUPFAM" id="SSF101148">
    <property type="entry name" value="Plant invertase/pectin methylesterase inhibitor"/>
    <property type="match status" value="1"/>
</dbReference>
<evidence type="ECO:0000313" key="4">
    <source>
        <dbReference type="EMBL" id="CAI9092067.1"/>
    </source>
</evidence>
<evidence type="ECO:0000313" key="5">
    <source>
        <dbReference type="Proteomes" id="UP001161247"/>
    </source>
</evidence>
<proteinExistence type="predicted"/>
<dbReference type="Pfam" id="PF04043">
    <property type="entry name" value="PMEI"/>
    <property type="match status" value="1"/>
</dbReference>
<keyword evidence="5" id="KW-1185">Reference proteome</keyword>
<dbReference type="InterPro" id="IPR035513">
    <property type="entry name" value="Invertase/methylesterase_inhib"/>
</dbReference>
<dbReference type="InterPro" id="IPR006501">
    <property type="entry name" value="Pectinesterase_inhib_dom"/>
</dbReference>
<dbReference type="InterPro" id="IPR051955">
    <property type="entry name" value="PME_Inhibitor"/>
</dbReference>
<dbReference type="PANTHER" id="PTHR31080">
    <property type="entry name" value="PECTINESTERASE INHIBITOR-LIKE"/>
    <property type="match status" value="1"/>
</dbReference>
<evidence type="ECO:0000259" key="3">
    <source>
        <dbReference type="SMART" id="SM00856"/>
    </source>
</evidence>
<feature type="signal peptide" evidence="2">
    <location>
        <begin position="1"/>
        <end position="20"/>
    </location>
</feature>
<dbReference type="SMART" id="SM00856">
    <property type="entry name" value="PMEI"/>
    <property type="match status" value="1"/>
</dbReference>
<dbReference type="PANTHER" id="PTHR31080:SF296">
    <property type="entry name" value="OS05G0360900 PROTEIN"/>
    <property type="match status" value="1"/>
</dbReference>
<dbReference type="Gene3D" id="1.20.140.40">
    <property type="entry name" value="Invertase/pectin methylesterase inhibitor family protein"/>
    <property type="match status" value="1"/>
</dbReference>
<protein>
    <submittedName>
        <fullName evidence="4">OLC1v1027214C1</fullName>
    </submittedName>
</protein>
<organism evidence="4 5">
    <name type="scientific">Oldenlandia corymbosa var. corymbosa</name>
    <dbReference type="NCBI Taxonomy" id="529605"/>
    <lineage>
        <taxon>Eukaryota</taxon>
        <taxon>Viridiplantae</taxon>
        <taxon>Streptophyta</taxon>
        <taxon>Embryophyta</taxon>
        <taxon>Tracheophyta</taxon>
        <taxon>Spermatophyta</taxon>
        <taxon>Magnoliopsida</taxon>
        <taxon>eudicotyledons</taxon>
        <taxon>Gunneridae</taxon>
        <taxon>Pentapetalae</taxon>
        <taxon>asterids</taxon>
        <taxon>lamiids</taxon>
        <taxon>Gentianales</taxon>
        <taxon>Rubiaceae</taxon>
        <taxon>Rubioideae</taxon>
        <taxon>Spermacoceae</taxon>
        <taxon>Hedyotis-Oldenlandia complex</taxon>
        <taxon>Oldenlandia</taxon>
    </lineage>
</organism>